<dbReference type="PROSITE" id="PS50994">
    <property type="entry name" value="INTEGRASE"/>
    <property type="match status" value="1"/>
</dbReference>
<dbReference type="InterPro" id="IPR036397">
    <property type="entry name" value="RNaseH_sf"/>
</dbReference>
<gene>
    <name evidence="2" type="ORF">Poly41_25280</name>
</gene>
<evidence type="ECO:0000313" key="2">
    <source>
        <dbReference type="EMBL" id="TWU39672.1"/>
    </source>
</evidence>
<dbReference type="Gene3D" id="3.30.420.10">
    <property type="entry name" value="Ribonuclease H-like superfamily/Ribonuclease H"/>
    <property type="match status" value="1"/>
</dbReference>
<proteinExistence type="predicted"/>
<feature type="domain" description="Integrase catalytic" evidence="1">
    <location>
        <begin position="49"/>
        <end position="200"/>
    </location>
</feature>
<dbReference type="SUPFAM" id="SSF53098">
    <property type="entry name" value="Ribonuclease H-like"/>
    <property type="match status" value="1"/>
</dbReference>
<sequence>MATSDDYRHVPTSTLSRLAQRLGRVYASTSTWYRLMRQYNWRRPRKRVHPPKPKIGIRAASANELWHIDATLIRLLDGSKIYLHAVVDNFSRRILAWQTSEAFDPSITAELLIQAATGIGESEMPAVIVDGGVENYNATVDATIADLQLKRILAQTEITFSNSMIEAWWRVLKHQWLFLNTLDTFANVTRLVAFYVEQHN</sequence>
<reference evidence="2 3" key="1">
    <citation type="submission" date="2019-02" db="EMBL/GenBank/DDBJ databases">
        <title>Deep-cultivation of Planctomycetes and their phenomic and genomic characterization uncovers novel biology.</title>
        <authorList>
            <person name="Wiegand S."/>
            <person name="Jogler M."/>
            <person name="Boedeker C."/>
            <person name="Pinto D."/>
            <person name="Vollmers J."/>
            <person name="Rivas-Marin E."/>
            <person name="Kohn T."/>
            <person name="Peeters S.H."/>
            <person name="Heuer A."/>
            <person name="Rast P."/>
            <person name="Oberbeckmann S."/>
            <person name="Bunk B."/>
            <person name="Jeske O."/>
            <person name="Meyerdierks A."/>
            <person name="Storesund J.E."/>
            <person name="Kallscheuer N."/>
            <person name="Luecker S."/>
            <person name="Lage O.M."/>
            <person name="Pohl T."/>
            <person name="Merkel B.J."/>
            <person name="Hornburger P."/>
            <person name="Mueller R.-W."/>
            <person name="Bruemmer F."/>
            <person name="Labrenz M."/>
            <person name="Spormann A.M."/>
            <person name="Op Den Camp H."/>
            <person name="Overmann J."/>
            <person name="Amann R."/>
            <person name="Jetten M.S.M."/>
            <person name="Mascher T."/>
            <person name="Medema M.H."/>
            <person name="Devos D.P."/>
            <person name="Kaster A.-K."/>
            <person name="Ovreas L."/>
            <person name="Rohde M."/>
            <person name="Galperin M.Y."/>
            <person name="Jogler C."/>
        </authorList>
    </citation>
    <scope>NUCLEOTIDE SEQUENCE [LARGE SCALE GENOMIC DNA]</scope>
    <source>
        <strain evidence="2 3">Poly41</strain>
    </source>
</reference>
<dbReference type="OrthoDB" id="289367at2"/>
<comment type="caution">
    <text evidence="2">The sequence shown here is derived from an EMBL/GenBank/DDBJ whole genome shotgun (WGS) entry which is preliminary data.</text>
</comment>
<evidence type="ECO:0000259" key="1">
    <source>
        <dbReference type="PROSITE" id="PS50994"/>
    </source>
</evidence>
<dbReference type="GO" id="GO:0015074">
    <property type="term" value="P:DNA integration"/>
    <property type="evidence" value="ECO:0007669"/>
    <property type="project" value="InterPro"/>
</dbReference>
<name>A0A5C6DSP9_9BACT</name>
<protein>
    <submittedName>
        <fullName evidence="2">Integrase core domain protein</fullName>
    </submittedName>
</protein>
<organism evidence="2 3">
    <name type="scientific">Novipirellula artificiosorum</name>
    <dbReference type="NCBI Taxonomy" id="2528016"/>
    <lineage>
        <taxon>Bacteria</taxon>
        <taxon>Pseudomonadati</taxon>
        <taxon>Planctomycetota</taxon>
        <taxon>Planctomycetia</taxon>
        <taxon>Pirellulales</taxon>
        <taxon>Pirellulaceae</taxon>
        <taxon>Novipirellula</taxon>
    </lineage>
</organism>
<dbReference type="InterPro" id="IPR012337">
    <property type="entry name" value="RNaseH-like_sf"/>
</dbReference>
<dbReference type="Proteomes" id="UP000319143">
    <property type="component" value="Unassembled WGS sequence"/>
</dbReference>
<dbReference type="InterPro" id="IPR001584">
    <property type="entry name" value="Integrase_cat-core"/>
</dbReference>
<dbReference type="Pfam" id="PF00665">
    <property type="entry name" value="rve"/>
    <property type="match status" value="1"/>
</dbReference>
<accession>A0A5C6DSP9</accession>
<dbReference type="EMBL" id="SJPV01000003">
    <property type="protein sequence ID" value="TWU39672.1"/>
    <property type="molecule type" value="Genomic_DNA"/>
</dbReference>
<evidence type="ECO:0000313" key="3">
    <source>
        <dbReference type="Proteomes" id="UP000319143"/>
    </source>
</evidence>
<keyword evidence="3" id="KW-1185">Reference proteome</keyword>
<dbReference type="GO" id="GO:0003676">
    <property type="term" value="F:nucleic acid binding"/>
    <property type="evidence" value="ECO:0007669"/>
    <property type="project" value="InterPro"/>
</dbReference>
<dbReference type="AlphaFoldDB" id="A0A5C6DSP9"/>